<dbReference type="AlphaFoldDB" id="A0A1S1R6T9"/>
<keyword evidence="3" id="KW-1185">Reference proteome</keyword>
<dbReference type="InterPro" id="IPR049052">
    <property type="entry name" value="nSTAND1"/>
</dbReference>
<evidence type="ECO:0000259" key="1">
    <source>
        <dbReference type="Pfam" id="PF20703"/>
    </source>
</evidence>
<dbReference type="Proteomes" id="UP000179769">
    <property type="component" value="Unassembled WGS sequence"/>
</dbReference>
<organism evidence="2 3">
    <name type="scientific">Parafrankia soli</name>
    <dbReference type="NCBI Taxonomy" id="2599596"/>
    <lineage>
        <taxon>Bacteria</taxon>
        <taxon>Bacillati</taxon>
        <taxon>Actinomycetota</taxon>
        <taxon>Actinomycetes</taxon>
        <taxon>Frankiales</taxon>
        <taxon>Frankiaceae</taxon>
        <taxon>Parafrankia</taxon>
    </lineage>
</organism>
<comment type="caution">
    <text evidence="2">The sequence shown here is derived from an EMBL/GenBank/DDBJ whole genome shotgun (WGS) entry which is preliminary data.</text>
</comment>
<protein>
    <recommendedName>
        <fullName evidence="1">Novel STAND NTPase 1 domain-containing protein</fullName>
    </recommendedName>
</protein>
<dbReference type="EMBL" id="MAXA01000058">
    <property type="protein sequence ID" value="OHV41002.1"/>
    <property type="molecule type" value="Genomic_DNA"/>
</dbReference>
<name>A0A1S1R6T9_9ACTN</name>
<dbReference type="SMART" id="SM00028">
    <property type="entry name" value="TPR"/>
    <property type="match status" value="4"/>
</dbReference>
<dbReference type="SUPFAM" id="SSF48452">
    <property type="entry name" value="TPR-like"/>
    <property type="match status" value="2"/>
</dbReference>
<dbReference type="Pfam" id="PF20703">
    <property type="entry name" value="nSTAND1"/>
    <property type="match status" value="1"/>
</dbReference>
<gene>
    <name evidence="2" type="ORF">BBK14_11820</name>
</gene>
<sequence>MVTQLRADLPYVGLRPFEEDEAGSFFGRDAEARSLSAAWLRSRLVIAHGPAGAGKTSLLRAGVLPDLVGADADVLPVGRITGPGLTAASLDGLEPVVGPGNPFTRALLRCWAHDDESLSLLEALRERAERRRPRGPSRPVLLAIDQFEEFLSPRSPRLAPLRSQFVEALAGAAAELPNLRILLVLRSDHRTALLPYRRTLLAACADQAGYESAVPVTEVAVAPLSPECAVTALVEPLRAAGIRFAPGAATACVDDLTTSRTVDATGTESLLVAETVQPVFLQLVATALWRSRPVADVPVTASWLGPVGNVTAVLEDYLTRTLVTIAHEHDLDEDELRAWLTRTFVTERGRRGVVDEGLTTTAGMPTPVLDALTERYVLRCEHLSGSRRFELFDDRLLEPLQRTSTPWAGASGPAAEVGADDYLRAAQVSFADGDVATACAHVEEALRRDPAPSLTRAATQALRAQLFQAEGRLEQAEACHREAAEIYESLSDTEASGRVLAALGRLLLDAGQVGRAVEELQAAGERLPGDADVQSDLAHALWRAGQPWAAAAIFSAVLTIAPDAVAALAGRAQLRVELADDTGAIEDFDRLARTTSTKAGGVSAVGGVSAAGGLSAAAGAAELRAARALSLARLGRVTEASGESTMALRDAPDSGPVLWRVAEVIRAAGDEHGADDLLHRSLGASEPSLAPDQRAKVSRLLRRSGALT</sequence>
<evidence type="ECO:0000313" key="3">
    <source>
        <dbReference type="Proteomes" id="UP000179769"/>
    </source>
</evidence>
<dbReference type="Gene3D" id="1.25.40.10">
    <property type="entry name" value="Tetratricopeptide repeat domain"/>
    <property type="match status" value="1"/>
</dbReference>
<dbReference type="InterPro" id="IPR027417">
    <property type="entry name" value="P-loop_NTPase"/>
</dbReference>
<proteinExistence type="predicted"/>
<accession>A0A1S1R6T9</accession>
<reference evidence="3" key="1">
    <citation type="submission" date="2016-07" db="EMBL/GenBank/DDBJ databases">
        <title>Frankia sp. NRRL B-16219 Genome sequencing.</title>
        <authorList>
            <person name="Ghodhbane-Gtari F."/>
            <person name="Swanson E."/>
            <person name="Gueddou A."/>
            <person name="Louati M."/>
            <person name="Nouioui I."/>
            <person name="Hezbri K."/>
            <person name="Abebe-Akele F."/>
            <person name="Simpson S."/>
            <person name="Morris K."/>
            <person name="Thomas K."/>
            <person name="Gtari M."/>
            <person name="Tisa L.S."/>
        </authorList>
    </citation>
    <scope>NUCLEOTIDE SEQUENCE [LARGE SCALE GENOMIC DNA]</scope>
    <source>
        <strain evidence="3">NRRL B-16219</strain>
    </source>
</reference>
<dbReference type="InterPro" id="IPR011990">
    <property type="entry name" value="TPR-like_helical_dom_sf"/>
</dbReference>
<dbReference type="SUPFAM" id="SSF52540">
    <property type="entry name" value="P-loop containing nucleoside triphosphate hydrolases"/>
    <property type="match status" value="1"/>
</dbReference>
<evidence type="ECO:0000313" key="2">
    <source>
        <dbReference type="EMBL" id="OHV41002.1"/>
    </source>
</evidence>
<feature type="domain" description="Novel STAND NTPase 1" evidence="1">
    <location>
        <begin position="10"/>
        <end position="374"/>
    </location>
</feature>
<dbReference type="OrthoDB" id="3204522at2"/>
<dbReference type="InterPro" id="IPR019734">
    <property type="entry name" value="TPR_rpt"/>
</dbReference>